<dbReference type="EMBL" id="JAXGFP010000006">
    <property type="protein sequence ID" value="MEG3184665.1"/>
    <property type="molecule type" value="Genomic_DNA"/>
</dbReference>
<proteinExistence type="predicted"/>
<reference evidence="1 2" key="1">
    <citation type="journal article" date="2016" name="Int. J. Syst. Evol. Microbiol.">
        <title>Lysobacter erysipheiresistens sp. nov., an antagonist of powdery mildew, isolated from tobacco-cultivated soil.</title>
        <authorList>
            <person name="Xie B."/>
            <person name="Li T."/>
            <person name="Lin X."/>
            <person name="Wang C.J."/>
            <person name="Chen Y.J."/>
            <person name="Liu W.J."/>
            <person name="Zhao Z.W."/>
        </authorList>
    </citation>
    <scope>NUCLEOTIDE SEQUENCE [LARGE SCALE GENOMIC DNA]</scope>
    <source>
        <strain evidence="1 2">RS-LYSO-3</strain>
    </source>
</reference>
<organism evidence="1 2">
    <name type="scientific">Novilysobacter erysipheiresistens</name>
    <dbReference type="NCBI Taxonomy" id="1749332"/>
    <lineage>
        <taxon>Bacteria</taxon>
        <taxon>Pseudomonadati</taxon>
        <taxon>Pseudomonadota</taxon>
        <taxon>Gammaproteobacteria</taxon>
        <taxon>Lysobacterales</taxon>
        <taxon>Lysobacteraceae</taxon>
        <taxon>Novilysobacter</taxon>
    </lineage>
</organism>
<protein>
    <submittedName>
        <fullName evidence="1">Uncharacterized protein</fullName>
    </submittedName>
</protein>
<dbReference type="Proteomes" id="UP001355056">
    <property type="component" value="Unassembled WGS sequence"/>
</dbReference>
<comment type="caution">
    <text evidence="1">The sequence shown here is derived from an EMBL/GenBank/DDBJ whole genome shotgun (WGS) entry which is preliminary data.</text>
</comment>
<evidence type="ECO:0000313" key="2">
    <source>
        <dbReference type="Proteomes" id="UP001355056"/>
    </source>
</evidence>
<accession>A0ABU7Z0A5</accession>
<sequence>MVAQADERLQIRRRHRCRGNCTGFQLSGAASSIQPCQARSALSSMLIDAWHTEARRVAM</sequence>
<evidence type="ECO:0000313" key="1">
    <source>
        <dbReference type="EMBL" id="MEG3184665.1"/>
    </source>
</evidence>
<name>A0ABU7Z0A5_9GAMM</name>
<dbReference type="RefSeq" id="WP_332617409.1">
    <property type="nucleotide sequence ID" value="NZ_JAXGFP010000006.1"/>
</dbReference>
<keyword evidence="2" id="KW-1185">Reference proteome</keyword>
<gene>
    <name evidence="1" type="ORF">SNE34_11655</name>
</gene>